<comment type="caution">
    <text evidence="1">The sequence shown here is derived from an EMBL/GenBank/DDBJ whole genome shotgun (WGS) entry which is preliminary data.</text>
</comment>
<evidence type="ECO:0000313" key="1">
    <source>
        <dbReference type="EMBL" id="OGC51748.1"/>
    </source>
</evidence>
<dbReference type="AlphaFoldDB" id="A0A1F4V3K1"/>
<reference evidence="1 2" key="1">
    <citation type="journal article" date="2016" name="Nat. Commun.">
        <title>Thousands of microbial genomes shed light on interconnected biogeochemical processes in an aquifer system.</title>
        <authorList>
            <person name="Anantharaman K."/>
            <person name="Brown C.T."/>
            <person name="Hug L.A."/>
            <person name="Sharon I."/>
            <person name="Castelle C.J."/>
            <person name="Probst A.J."/>
            <person name="Thomas B.C."/>
            <person name="Singh A."/>
            <person name="Wilkins M.J."/>
            <person name="Karaoz U."/>
            <person name="Brodie E.L."/>
            <person name="Williams K.H."/>
            <person name="Hubbard S.S."/>
            <person name="Banfield J.F."/>
        </authorList>
    </citation>
    <scope>NUCLEOTIDE SEQUENCE [LARGE SCALE GENOMIC DNA]</scope>
</reference>
<evidence type="ECO:0000313" key="2">
    <source>
        <dbReference type="Proteomes" id="UP000178771"/>
    </source>
</evidence>
<sequence>MTNMRIKTIHIKEYVPILDNGNIAIEDMLQLKGLVKEIYDHALKNDHLFHFFFEPELIIRITVDGCLAKTKSFLQKGNITFEEYNYPFDPEGKFGEERGGVVANNLDFFLPVFHAHSVAALTMNEEDYFKYLERVIHTGFNPKLYSYEQEGKILAQLALKRLELIKES</sequence>
<dbReference type="STRING" id="1802624.A2982_00495"/>
<gene>
    <name evidence="1" type="ORF">A2982_00495</name>
</gene>
<organism evidence="1 2">
    <name type="scientific">candidate division WWE3 bacterium RIFCSPLOWO2_01_FULL_39_13</name>
    <dbReference type="NCBI Taxonomy" id="1802624"/>
    <lineage>
        <taxon>Bacteria</taxon>
        <taxon>Katanobacteria</taxon>
    </lineage>
</organism>
<proteinExistence type="predicted"/>
<dbReference type="Proteomes" id="UP000178771">
    <property type="component" value="Unassembled WGS sequence"/>
</dbReference>
<dbReference type="EMBL" id="MEVH01000014">
    <property type="protein sequence ID" value="OGC51748.1"/>
    <property type="molecule type" value="Genomic_DNA"/>
</dbReference>
<name>A0A1F4V3K1_UNCKA</name>
<protein>
    <submittedName>
        <fullName evidence="1">Uncharacterized protein</fullName>
    </submittedName>
</protein>
<accession>A0A1F4V3K1</accession>